<keyword evidence="1" id="KW-0812">Transmembrane</keyword>
<proteinExistence type="predicted"/>
<organism evidence="2 3">
    <name type="scientific">Trapa natans</name>
    <name type="common">Water chestnut</name>
    <dbReference type="NCBI Taxonomy" id="22666"/>
    <lineage>
        <taxon>Eukaryota</taxon>
        <taxon>Viridiplantae</taxon>
        <taxon>Streptophyta</taxon>
        <taxon>Embryophyta</taxon>
        <taxon>Tracheophyta</taxon>
        <taxon>Spermatophyta</taxon>
        <taxon>Magnoliopsida</taxon>
        <taxon>eudicotyledons</taxon>
        <taxon>Gunneridae</taxon>
        <taxon>Pentapetalae</taxon>
        <taxon>rosids</taxon>
        <taxon>malvids</taxon>
        <taxon>Myrtales</taxon>
        <taxon>Lythraceae</taxon>
        <taxon>Trapa</taxon>
    </lineage>
</organism>
<evidence type="ECO:0000313" key="3">
    <source>
        <dbReference type="Proteomes" id="UP001346149"/>
    </source>
</evidence>
<evidence type="ECO:0000256" key="1">
    <source>
        <dbReference type="SAM" id="Phobius"/>
    </source>
</evidence>
<comment type="caution">
    <text evidence="2">The sequence shown here is derived from an EMBL/GenBank/DDBJ whole genome shotgun (WGS) entry which is preliminary data.</text>
</comment>
<feature type="transmembrane region" description="Helical" evidence="1">
    <location>
        <begin position="101"/>
        <end position="120"/>
    </location>
</feature>
<dbReference type="Proteomes" id="UP001346149">
    <property type="component" value="Unassembled WGS sequence"/>
</dbReference>
<gene>
    <name evidence="2" type="ORF">SAY86_025891</name>
</gene>
<reference evidence="2 3" key="1">
    <citation type="journal article" date="2023" name="Hortic Res">
        <title>Pangenome of water caltrop reveals structural variations and asymmetric subgenome divergence after allopolyploidization.</title>
        <authorList>
            <person name="Zhang X."/>
            <person name="Chen Y."/>
            <person name="Wang L."/>
            <person name="Yuan Y."/>
            <person name="Fang M."/>
            <person name="Shi L."/>
            <person name="Lu R."/>
            <person name="Comes H.P."/>
            <person name="Ma Y."/>
            <person name="Chen Y."/>
            <person name="Huang G."/>
            <person name="Zhou Y."/>
            <person name="Zheng Z."/>
            <person name="Qiu Y."/>
        </authorList>
    </citation>
    <scope>NUCLEOTIDE SEQUENCE [LARGE SCALE GENOMIC DNA]</scope>
    <source>
        <strain evidence="2">F231</strain>
    </source>
</reference>
<dbReference type="EMBL" id="JAXQNO010000023">
    <property type="protein sequence ID" value="KAK4764801.1"/>
    <property type="molecule type" value="Genomic_DNA"/>
</dbReference>
<protein>
    <submittedName>
        <fullName evidence="2">Uncharacterized protein</fullName>
    </submittedName>
</protein>
<sequence length="134" mass="14580">MVAVVLSRSPTCSLPSRAFLPATSSSAASIPRCSRFQSSCCLTSGVSCPSIRLRGPFLPFPRTRPGLCLAASPGPGVPGPPPDEEEGKGLWSSLYKLQNTVQIFFAVLFWMSLFFWASAWDGRNRPSKGPRFKR</sequence>
<keyword evidence="1" id="KW-1133">Transmembrane helix</keyword>
<dbReference type="PANTHER" id="PTHR37706:SF2">
    <property type="entry name" value="TRANSMEMBRANE PROTEIN"/>
    <property type="match status" value="1"/>
</dbReference>
<dbReference type="AlphaFoldDB" id="A0AAN7KD99"/>
<evidence type="ECO:0000313" key="2">
    <source>
        <dbReference type="EMBL" id="KAK4764801.1"/>
    </source>
</evidence>
<dbReference type="PANTHER" id="PTHR37706">
    <property type="entry name" value="TRANSMEMBRANE PROTEIN"/>
    <property type="match status" value="1"/>
</dbReference>
<name>A0AAN7KD99_TRANT</name>
<keyword evidence="3" id="KW-1185">Reference proteome</keyword>
<accession>A0AAN7KD99</accession>
<keyword evidence="1" id="KW-0472">Membrane</keyword>